<proteinExistence type="predicted"/>
<dbReference type="EnsemblMetazoa" id="BGLB016806-RA">
    <property type="protein sequence ID" value="BGLB016806-PA"/>
    <property type="gene ID" value="BGLB016806"/>
</dbReference>
<name>A0A2C9K9S4_BIOGL</name>
<dbReference type="VEuPathDB" id="VectorBase:BGLB016806"/>
<organism evidence="1 2">
    <name type="scientific">Biomphalaria glabrata</name>
    <name type="common">Bloodfluke planorb</name>
    <name type="synonym">Freshwater snail</name>
    <dbReference type="NCBI Taxonomy" id="6526"/>
    <lineage>
        <taxon>Eukaryota</taxon>
        <taxon>Metazoa</taxon>
        <taxon>Spiralia</taxon>
        <taxon>Lophotrochozoa</taxon>
        <taxon>Mollusca</taxon>
        <taxon>Gastropoda</taxon>
        <taxon>Heterobranchia</taxon>
        <taxon>Euthyneura</taxon>
        <taxon>Panpulmonata</taxon>
        <taxon>Hygrophila</taxon>
        <taxon>Lymnaeoidea</taxon>
        <taxon>Planorbidae</taxon>
        <taxon>Biomphalaria</taxon>
    </lineage>
</organism>
<dbReference type="STRING" id="6526.A0A2C9K9S4"/>
<evidence type="ECO:0000313" key="2">
    <source>
        <dbReference type="Proteomes" id="UP000076420"/>
    </source>
</evidence>
<sequence length="177" mass="19884">MRPPTFNHYDSYPVRAGTVDTSHDIYQPLAYNMTNRYISSRQGKPMTYDRCVNDTVSGQVFVYSRGINYAGYYKESSLIDQRLPISSSVGFVAVKKPSPGAPTKVLIRAHDSCGRECFVTCKDPQTQRYRNCSGAIAVSTEAPLMFSYSFETGEPTLCSVFKMHSLKQTLAPMTQRF</sequence>
<dbReference type="AlphaFoldDB" id="A0A2C9K9S4"/>
<protein>
    <submittedName>
        <fullName evidence="1">Uncharacterized protein</fullName>
    </submittedName>
</protein>
<gene>
    <name evidence="1" type="primary">106063396</name>
</gene>
<dbReference type="Proteomes" id="UP000076420">
    <property type="component" value="Unassembled WGS sequence"/>
</dbReference>
<dbReference type="VEuPathDB" id="VectorBase:BGLAX_032075"/>
<evidence type="ECO:0000313" key="1">
    <source>
        <dbReference type="EnsemblMetazoa" id="BGLB016806-PA"/>
    </source>
</evidence>
<accession>A0A2C9K9S4</accession>
<reference evidence="1" key="1">
    <citation type="submission" date="2020-05" db="UniProtKB">
        <authorList>
            <consortium name="EnsemblMetazoa"/>
        </authorList>
    </citation>
    <scope>IDENTIFICATION</scope>
    <source>
        <strain evidence="1">BB02</strain>
    </source>
</reference>
<dbReference type="KEGG" id="bgt:106063396"/>